<evidence type="ECO:0000313" key="2">
    <source>
        <dbReference type="EMBL" id="KKR82702.1"/>
    </source>
</evidence>
<dbReference type="InterPro" id="IPR051532">
    <property type="entry name" value="Ester_Hydrolysis_Enzymes"/>
</dbReference>
<gene>
    <name evidence="2" type="ORF">UU29_C0010G0048</name>
</gene>
<dbReference type="GO" id="GO:0004622">
    <property type="term" value="F:phosphatidylcholine lysophospholipase activity"/>
    <property type="evidence" value="ECO:0007669"/>
    <property type="project" value="TreeGrafter"/>
</dbReference>
<dbReference type="AlphaFoldDB" id="A0A0G0X504"/>
<name>A0A0G0X504_9BACT</name>
<dbReference type="PANTHER" id="PTHR30383:SF5">
    <property type="entry name" value="SGNH HYDROLASE-TYPE ESTERASE DOMAIN-CONTAINING PROTEIN"/>
    <property type="match status" value="1"/>
</dbReference>
<evidence type="ECO:0000313" key="3">
    <source>
        <dbReference type="Proteomes" id="UP000034601"/>
    </source>
</evidence>
<dbReference type="PANTHER" id="PTHR30383">
    <property type="entry name" value="THIOESTERASE 1/PROTEASE 1/LYSOPHOSPHOLIPASE L1"/>
    <property type="match status" value="1"/>
</dbReference>
<dbReference type="InterPro" id="IPR013830">
    <property type="entry name" value="SGNH_hydro"/>
</dbReference>
<dbReference type="Pfam" id="PF13472">
    <property type="entry name" value="Lipase_GDSL_2"/>
    <property type="match status" value="1"/>
</dbReference>
<evidence type="ECO:0000259" key="1">
    <source>
        <dbReference type="Pfam" id="PF13472"/>
    </source>
</evidence>
<comment type="caution">
    <text evidence="2">The sequence shown here is derived from an EMBL/GenBank/DDBJ whole genome shotgun (WGS) entry which is preliminary data.</text>
</comment>
<dbReference type="Gene3D" id="3.40.50.1110">
    <property type="entry name" value="SGNH hydrolase"/>
    <property type="match status" value="1"/>
</dbReference>
<dbReference type="Proteomes" id="UP000034601">
    <property type="component" value="Unassembled WGS sequence"/>
</dbReference>
<organism evidence="2 3">
    <name type="scientific">Candidatus Daviesbacteria bacterium GW2011_GWA2_40_9</name>
    <dbReference type="NCBI Taxonomy" id="1618424"/>
    <lineage>
        <taxon>Bacteria</taxon>
        <taxon>Candidatus Daviesiibacteriota</taxon>
    </lineage>
</organism>
<feature type="domain" description="SGNH hydrolase-type esterase" evidence="1">
    <location>
        <begin position="64"/>
        <end position="238"/>
    </location>
</feature>
<dbReference type="SUPFAM" id="SSF52266">
    <property type="entry name" value="SGNH hydrolase"/>
    <property type="match status" value="1"/>
</dbReference>
<dbReference type="InterPro" id="IPR036514">
    <property type="entry name" value="SGNH_hydro_sf"/>
</dbReference>
<proteinExistence type="predicted"/>
<reference evidence="2 3" key="1">
    <citation type="journal article" date="2015" name="Nature">
        <title>rRNA introns, odd ribosomes, and small enigmatic genomes across a large radiation of phyla.</title>
        <authorList>
            <person name="Brown C.T."/>
            <person name="Hug L.A."/>
            <person name="Thomas B.C."/>
            <person name="Sharon I."/>
            <person name="Castelle C.J."/>
            <person name="Singh A."/>
            <person name="Wilkins M.J."/>
            <person name="Williams K.H."/>
            <person name="Banfield J.F."/>
        </authorList>
    </citation>
    <scope>NUCLEOTIDE SEQUENCE [LARGE SCALE GENOMIC DNA]</scope>
</reference>
<sequence>MRNLFLIVLIFFSAFYLNFSYARIYNFIKEHKLPNPTLQQRYTLKNDQNIFSGASDKDQQKYMALGDSLTSGVGSQSYEKTFPYILAQKLASGKKDMLLINLGQPGADIAEVLKFQVPEAIRENPDYLSLLIGTNDVHNFTSRDSFRNSYKVIISNLSQQTKAKIILINIPYLGTKDLIWPPHNLWLNFRIRQFNEDIAQIAQEGNLHLEDLYTQTKKLSSQPGFYSADLFHPSAEGYILWGQIINAD</sequence>
<protein>
    <recommendedName>
        <fullName evidence="1">SGNH hydrolase-type esterase domain-containing protein</fullName>
    </recommendedName>
</protein>
<dbReference type="EMBL" id="LCAB01000010">
    <property type="protein sequence ID" value="KKR82702.1"/>
    <property type="molecule type" value="Genomic_DNA"/>
</dbReference>
<accession>A0A0G0X504</accession>